<protein>
    <submittedName>
        <fullName evidence="2">Nucleotidyl transferase AbiEii toxin, Type IV TA system</fullName>
    </submittedName>
    <submittedName>
        <fullName evidence="1">Nucleotidyltransferase AbiEii toxin of type IV toxin-antitoxin system</fullName>
    </submittedName>
</protein>
<organism evidence="1 3">
    <name type="scientific">Tepidimonas ignava</name>
    <dbReference type="NCBI Taxonomy" id="114249"/>
    <lineage>
        <taxon>Bacteria</taxon>
        <taxon>Pseudomonadati</taxon>
        <taxon>Pseudomonadota</taxon>
        <taxon>Betaproteobacteria</taxon>
        <taxon>Burkholderiales</taxon>
        <taxon>Tepidimonas</taxon>
    </lineage>
</organism>
<sequence length="210" mass="23709">MLPTQPTSIEVSDDAEKLWVFYPSAVENTDSYVRPSILIEFGGRNSTLPQSTLAISPDIAEHVPDLALPTAQVSVLSAARTFWEKATLIHVECHRPSLRPSAERLSRHWYDLARLADHEVGQQALQDTDLLRDVLRIKETFYRSGFSHYDQCTTGGLQLIPDKPLLDALRQDYQAMLAAQMFYGDTLAFETIVERLRQLEAEINQKVLPG</sequence>
<dbReference type="Proteomes" id="UP000315577">
    <property type="component" value="Unassembled WGS sequence"/>
</dbReference>
<evidence type="ECO:0000313" key="3">
    <source>
        <dbReference type="Proteomes" id="UP000295536"/>
    </source>
</evidence>
<evidence type="ECO:0000313" key="1">
    <source>
        <dbReference type="EMBL" id="TCS98730.1"/>
    </source>
</evidence>
<proteinExistence type="predicted"/>
<evidence type="ECO:0000313" key="2">
    <source>
        <dbReference type="EMBL" id="TSE20343.1"/>
    </source>
</evidence>
<name>A0A4R3LGQ0_9BURK</name>
<dbReference type="GO" id="GO:0016740">
    <property type="term" value="F:transferase activity"/>
    <property type="evidence" value="ECO:0007669"/>
    <property type="project" value="UniProtKB-KW"/>
</dbReference>
<reference evidence="1 3" key="1">
    <citation type="submission" date="2019-03" db="EMBL/GenBank/DDBJ databases">
        <title>Genomic Encyclopedia of Type Strains, Phase IV (KMG-IV): sequencing the most valuable type-strain genomes for metagenomic binning, comparative biology and taxonomic classification.</title>
        <authorList>
            <person name="Goeker M."/>
        </authorList>
    </citation>
    <scope>NUCLEOTIDE SEQUENCE [LARGE SCALE GENOMIC DNA]</scope>
    <source>
        <strain evidence="1 3">DSM 12034</strain>
    </source>
</reference>
<comment type="caution">
    <text evidence="1">The sequence shown here is derived from an EMBL/GenBank/DDBJ whole genome shotgun (WGS) entry which is preliminary data.</text>
</comment>
<dbReference type="RefSeq" id="WP_341539529.1">
    <property type="nucleotide sequence ID" value="NZ_SMAH01000004.1"/>
</dbReference>
<dbReference type="Pfam" id="PF08843">
    <property type="entry name" value="AbiEii"/>
    <property type="match status" value="1"/>
</dbReference>
<keyword evidence="1" id="KW-0808">Transferase</keyword>
<reference evidence="2 4" key="2">
    <citation type="submission" date="2019-07" db="EMBL/GenBank/DDBJ databases">
        <title>Tepidimonas ignava SPS-1037 draft genome.</title>
        <authorList>
            <person name="Da Costa M.S."/>
            <person name="Froufe H.J.C."/>
            <person name="Egas C."/>
            <person name="Albuquerque L."/>
        </authorList>
    </citation>
    <scope>NUCLEOTIDE SEQUENCE [LARGE SCALE GENOMIC DNA]</scope>
    <source>
        <strain evidence="2 4">SPS-1037</strain>
    </source>
</reference>
<dbReference type="EMBL" id="SMAH01000004">
    <property type="protein sequence ID" value="TCS98730.1"/>
    <property type="molecule type" value="Genomic_DNA"/>
</dbReference>
<gene>
    <name evidence="1" type="ORF">EDC36_104154</name>
    <name evidence="2" type="ORF">Tigna_01974</name>
</gene>
<dbReference type="InterPro" id="IPR014942">
    <property type="entry name" value="AbiEii"/>
</dbReference>
<accession>A0A4R3LGQ0</accession>
<dbReference type="AlphaFoldDB" id="A0A4R3LGQ0"/>
<dbReference type="EMBL" id="VJNC01000013">
    <property type="protein sequence ID" value="TSE20343.1"/>
    <property type="molecule type" value="Genomic_DNA"/>
</dbReference>
<evidence type="ECO:0000313" key="4">
    <source>
        <dbReference type="Proteomes" id="UP000315577"/>
    </source>
</evidence>
<keyword evidence="4" id="KW-1185">Reference proteome</keyword>
<dbReference type="Proteomes" id="UP000295536">
    <property type="component" value="Unassembled WGS sequence"/>
</dbReference>